<dbReference type="PROSITE" id="PS51379">
    <property type="entry name" value="4FE4S_FER_2"/>
    <property type="match status" value="3"/>
</dbReference>
<dbReference type="Gene3D" id="3.30.70.20">
    <property type="match status" value="2"/>
</dbReference>
<organism evidence="7 8">
    <name type="scientific">Sulfurimonas diazotrophicus</name>
    <dbReference type="NCBI Taxonomy" id="3131939"/>
    <lineage>
        <taxon>Bacteria</taxon>
        <taxon>Pseudomonadati</taxon>
        <taxon>Campylobacterota</taxon>
        <taxon>Epsilonproteobacteria</taxon>
        <taxon>Campylobacterales</taxon>
        <taxon>Sulfurimonadaceae</taxon>
        <taxon>Sulfurimonas</taxon>
    </lineage>
</organism>
<feature type="domain" description="4Fe-4S ferredoxin-type" evidence="6">
    <location>
        <begin position="38"/>
        <end position="67"/>
    </location>
</feature>
<dbReference type="PANTHER" id="PTHR43687">
    <property type="entry name" value="ADENYLYLSULFATE REDUCTASE, BETA SUBUNIT"/>
    <property type="match status" value="1"/>
</dbReference>
<dbReference type="SUPFAM" id="SSF54862">
    <property type="entry name" value="4Fe-4S ferredoxins"/>
    <property type="match status" value="1"/>
</dbReference>
<evidence type="ECO:0000256" key="5">
    <source>
        <dbReference type="SAM" id="Coils"/>
    </source>
</evidence>
<dbReference type="InterPro" id="IPR050572">
    <property type="entry name" value="Fe-S_Ferredoxin"/>
</dbReference>
<protein>
    <submittedName>
        <fullName evidence="7">4Fe-4S binding protein</fullName>
    </submittedName>
</protein>
<keyword evidence="3" id="KW-0408">Iron</keyword>
<keyword evidence="8" id="KW-1185">Reference proteome</keyword>
<proteinExistence type="predicted"/>
<evidence type="ECO:0000256" key="1">
    <source>
        <dbReference type="ARBA" id="ARBA00022485"/>
    </source>
</evidence>
<evidence type="ECO:0000256" key="3">
    <source>
        <dbReference type="ARBA" id="ARBA00023004"/>
    </source>
</evidence>
<evidence type="ECO:0000313" key="8">
    <source>
        <dbReference type="Proteomes" id="UP001447842"/>
    </source>
</evidence>
<dbReference type="EMBL" id="CP147920">
    <property type="protein sequence ID" value="XAU16088.1"/>
    <property type="molecule type" value="Genomic_DNA"/>
</dbReference>
<gene>
    <name evidence="7" type="ORF">WCY31_05115</name>
</gene>
<reference evidence="7 8" key="1">
    <citation type="submission" date="2024-03" db="EMBL/GenBank/DDBJ databases">
        <title>Sulfurimonas sp. HSL3-1.</title>
        <authorList>
            <person name="Wang S."/>
        </authorList>
    </citation>
    <scope>NUCLEOTIDE SEQUENCE [LARGE SCALE GENOMIC DNA]</scope>
    <source>
        <strain evidence="7 8">HSL3-1</strain>
    </source>
</reference>
<accession>A0ABZ3HE10</accession>
<dbReference type="PROSITE" id="PS00198">
    <property type="entry name" value="4FE4S_FER_1"/>
    <property type="match status" value="3"/>
</dbReference>
<dbReference type="InterPro" id="IPR017896">
    <property type="entry name" value="4Fe4S_Fe-S-bd"/>
</dbReference>
<keyword evidence="1" id="KW-0004">4Fe-4S</keyword>
<keyword evidence="2" id="KW-0479">Metal-binding</keyword>
<dbReference type="RefSeq" id="WP_345973455.1">
    <property type="nucleotide sequence ID" value="NZ_CP147920.1"/>
</dbReference>
<dbReference type="InterPro" id="IPR017900">
    <property type="entry name" value="4Fe4S_Fe_S_CS"/>
</dbReference>
<feature type="domain" description="4Fe-4S ferredoxin-type" evidence="6">
    <location>
        <begin position="249"/>
        <end position="278"/>
    </location>
</feature>
<evidence type="ECO:0000313" key="7">
    <source>
        <dbReference type="EMBL" id="XAU16088.1"/>
    </source>
</evidence>
<sequence length="367" mass="39969">MAGITLNPGRCVRQLSTLSTCDSCMTACPTEALVATENVPAVNQAACVGCGGCAGACPTEAISVDDFSATEFFFAFAGDADNLVSCRKNVPCIAALSVDHLFSLASLKGGIRLDTGHCEGCEIASTCRPQFEARAEEASYLLDAMMSSAGIVFEDAAFEEEADAEESDRRGFLRAFNLKTLAEGKAKFEREVETATDELIRHQLDSTAIAQLRSKTLPDKRKLLFTAMKRADRPSEYHVVDASELTLASQKLMDGDKCTACQMCYRVCPTGALTSDIKGAKIDFDAMMCVRCHLCHDVCEPDALTLSSSFNMKELFEPTQQRLVTFTVRNCDECGNPFTSLAGERVCHRCRIEEEEARTLWGIGEDQ</sequence>
<evidence type="ECO:0000256" key="2">
    <source>
        <dbReference type="ARBA" id="ARBA00022723"/>
    </source>
</evidence>
<dbReference type="Pfam" id="PF00037">
    <property type="entry name" value="Fer4"/>
    <property type="match status" value="1"/>
</dbReference>
<name>A0ABZ3HE10_9BACT</name>
<dbReference type="Proteomes" id="UP001447842">
    <property type="component" value="Chromosome"/>
</dbReference>
<keyword evidence="5" id="KW-0175">Coiled coil</keyword>
<evidence type="ECO:0000259" key="6">
    <source>
        <dbReference type="PROSITE" id="PS51379"/>
    </source>
</evidence>
<feature type="coiled-coil region" evidence="5">
    <location>
        <begin position="178"/>
        <end position="205"/>
    </location>
</feature>
<dbReference type="PANTHER" id="PTHR43687:SF1">
    <property type="entry name" value="FERREDOXIN III"/>
    <property type="match status" value="1"/>
</dbReference>
<feature type="domain" description="4Fe-4S ferredoxin-type" evidence="6">
    <location>
        <begin position="280"/>
        <end position="309"/>
    </location>
</feature>
<keyword evidence="4" id="KW-0411">Iron-sulfur</keyword>
<evidence type="ECO:0000256" key="4">
    <source>
        <dbReference type="ARBA" id="ARBA00023014"/>
    </source>
</evidence>
<dbReference type="Pfam" id="PF13237">
    <property type="entry name" value="Fer4_10"/>
    <property type="match status" value="1"/>
</dbReference>